<dbReference type="Proteomes" id="UP000694423">
    <property type="component" value="Unplaced"/>
</dbReference>
<dbReference type="GO" id="GO:0005737">
    <property type="term" value="C:cytoplasm"/>
    <property type="evidence" value="ECO:0007669"/>
    <property type="project" value="TreeGrafter"/>
</dbReference>
<dbReference type="Pfam" id="PF12736">
    <property type="entry name" value="CABIT"/>
    <property type="match status" value="1"/>
</dbReference>
<reference evidence="4" key="1">
    <citation type="submission" date="2025-08" db="UniProtKB">
        <authorList>
            <consortium name="Ensembl"/>
        </authorList>
    </citation>
    <scope>IDENTIFICATION</scope>
</reference>
<evidence type="ECO:0000259" key="3">
    <source>
        <dbReference type="Pfam" id="PF12736"/>
    </source>
</evidence>
<comment type="similarity">
    <text evidence="1">Belongs to the themis family.</text>
</comment>
<organism evidence="4 5">
    <name type="scientific">Dromaius novaehollandiae</name>
    <name type="common">Emu</name>
    <dbReference type="NCBI Taxonomy" id="8790"/>
    <lineage>
        <taxon>Eukaryota</taxon>
        <taxon>Metazoa</taxon>
        <taxon>Chordata</taxon>
        <taxon>Craniata</taxon>
        <taxon>Vertebrata</taxon>
        <taxon>Euteleostomi</taxon>
        <taxon>Archelosauria</taxon>
        <taxon>Archosauria</taxon>
        <taxon>Dinosauria</taxon>
        <taxon>Saurischia</taxon>
        <taxon>Theropoda</taxon>
        <taxon>Coelurosauria</taxon>
        <taxon>Aves</taxon>
        <taxon>Palaeognathae</taxon>
        <taxon>Casuariiformes</taxon>
        <taxon>Dromaiidae</taxon>
        <taxon>Dromaius</taxon>
    </lineage>
</organism>
<sequence>MASTLEKFIHSLDPRALPRVLQIQSGIYFQGSIYEMFGNECCLSTGEVIKVIGFKIKKLIASICENNEESQFSAKVELPLNFPGIVFHEYIRTQGKHLGRTTAPREVMGCLQIGNAGNGRTGSTSSLQPRGSLQGSPAVRRLQLS</sequence>
<evidence type="ECO:0000256" key="2">
    <source>
        <dbReference type="SAM" id="MobiDB-lite"/>
    </source>
</evidence>
<keyword evidence="5" id="KW-1185">Reference proteome</keyword>
<proteinExistence type="inferred from homology"/>
<accession>A0A8C4KNA7</accession>
<dbReference type="GO" id="GO:0050852">
    <property type="term" value="P:T cell receptor signaling pathway"/>
    <property type="evidence" value="ECO:0007669"/>
    <property type="project" value="TreeGrafter"/>
</dbReference>
<feature type="region of interest" description="Disordered" evidence="2">
    <location>
        <begin position="118"/>
        <end position="145"/>
    </location>
</feature>
<dbReference type="Ensembl" id="ENSDNVT00000031526.1">
    <property type="protein sequence ID" value="ENSDNVP00000026059.1"/>
    <property type="gene ID" value="ENSDNVG00000018130.1"/>
</dbReference>
<dbReference type="PANTHER" id="PTHR15215">
    <property type="entry name" value="CABIT DOMAIN-CONTAINING PROTEIN"/>
    <property type="match status" value="1"/>
</dbReference>
<feature type="compositionally biased region" description="Polar residues" evidence="2">
    <location>
        <begin position="121"/>
        <end position="135"/>
    </location>
</feature>
<evidence type="ECO:0000256" key="1">
    <source>
        <dbReference type="ARBA" id="ARBA00006414"/>
    </source>
</evidence>
<feature type="domain" description="CABIT" evidence="3">
    <location>
        <begin position="17"/>
        <end position="85"/>
    </location>
</feature>
<dbReference type="GO" id="GO:0005634">
    <property type="term" value="C:nucleus"/>
    <property type="evidence" value="ECO:0007669"/>
    <property type="project" value="TreeGrafter"/>
</dbReference>
<evidence type="ECO:0000313" key="5">
    <source>
        <dbReference type="Proteomes" id="UP000694423"/>
    </source>
</evidence>
<evidence type="ECO:0000313" key="4">
    <source>
        <dbReference type="Ensembl" id="ENSDNVP00000026059.1"/>
    </source>
</evidence>
<dbReference type="PANTHER" id="PTHR15215:SF1">
    <property type="entry name" value="PROTEIN THEMIS"/>
    <property type="match status" value="1"/>
</dbReference>
<protein>
    <recommendedName>
        <fullName evidence="3">CABIT domain-containing protein</fullName>
    </recommendedName>
</protein>
<name>A0A8C4KNA7_DRONO</name>
<dbReference type="InterPro" id="IPR039671">
    <property type="entry name" value="THEMIS"/>
</dbReference>
<dbReference type="InterPro" id="IPR025946">
    <property type="entry name" value="CABIT_dom"/>
</dbReference>
<reference evidence="4" key="2">
    <citation type="submission" date="2025-09" db="UniProtKB">
        <authorList>
            <consortium name="Ensembl"/>
        </authorList>
    </citation>
    <scope>IDENTIFICATION</scope>
</reference>
<dbReference type="AlphaFoldDB" id="A0A8C4KNA7"/>